<dbReference type="KEGG" id="sde:Sde_0882"/>
<feature type="region of interest" description="Disordered" evidence="1">
    <location>
        <begin position="127"/>
        <end position="158"/>
    </location>
</feature>
<feature type="transmembrane region" description="Helical" evidence="2">
    <location>
        <begin position="71"/>
        <end position="90"/>
    </location>
</feature>
<dbReference type="eggNOG" id="COG3030">
    <property type="taxonomic scope" value="Bacteria"/>
</dbReference>
<feature type="compositionally biased region" description="Polar residues" evidence="1">
    <location>
        <begin position="127"/>
        <end position="147"/>
    </location>
</feature>
<dbReference type="AlphaFoldDB" id="Q21MD5"/>
<keyword evidence="2" id="KW-0472">Membrane</keyword>
<gene>
    <name evidence="3" type="ordered locus">Sde_0882</name>
</gene>
<organism evidence="3 4">
    <name type="scientific">Saccharophagus degradans (strain 2-40 / ATCC 43961 / DSM 17024)</name>
    <dbReference type="NCBI Taxonomy" id="203122"/>
    <lineage>
        <taxon>Bacteria</taxon>
        <taxon>Pseudomonadati</taxon>
        <taxon>Pseudomonadota</taxon>
        <taxon>Gammaproteobacteria</taxon>
        <taxon>Cellvibrionales</taxon>
        <taxon>Cellvibrionaceae</taxon>
        <taxon>Saccharophagus</taxon>
    </lineage>
</organism>
<evidence type="ECO:0000313" key="3">
    <source>
        <dbReference type="EMBL" id="ABD80144.1"/>
    </source>
</evidence>
<protein>
    <submittedName>
        <fullName evidence="3">FxsA cytoplasmic membrane protein</fullName>
    </submittedName>
</protein>
<keyword evidence="4" id="KW-1185">Reference proteome</keyword>
<evidence type="ECO:0000313" key="4">
    <source>
        <dbReference type="Proteomes" id="UP000001947"/>
    </source>
</evidence>
<dbReference type="STRING" id="203122.Sde_0882"/>
<dbReference type="PANTHER" id="PTHR35335:SF1">
    <property type="entry name" value="UPF0716 PROTEIN FXSA"/>
    <property type="match status" value="1"/>
</dbReference>
<reference evidence="3 4" key="1">
    <citation type="journal article" date="2008" name="PLoS Genet.">
        <title>Complete genome sequence of the complex carbohydrate-degrading marine bacterium, Saccharophagus degradans strain 2-40 T.</title>
        <authorList>
            <person name="Weiner R.M."/>
            <person name="Taylor L.E.II."/>
            <person name="Henrissat B."/>
            <person name="Hauser L."/>
            <person name="Land M."/>
            <person name="Coutinho P.M."/>
            <person name="Rancurel C."/>
            <person name="Saunders E.H."/>
            <person name="Longmire A.G."/>
            <person name="Zhang H."/>
            <person name="Bayer E.A."/>
            <person name="Gilbert H.J."/>
            <person name="Larimer F."/>
            <person name="Zhulin I.B."/>
            <person name="Ekborg N.A."/>
            <person name="Lamed R."/>
            <person name="Richardson P.M."/>
            <person name="Borovok I."/>
            <person name="Hutcheson S."/>
        </authorList>
    </citation>
    <scope>NUCLEOTIDE SEQUENCE [LARGE SCALE GENOMIC DNA]</scope>
    <source>
        <strain evidence="4">2-40 / ATCC 43961 / DSM 17024</strain>
    </source>
</reference>
<dbReference type="NCBIfam" id="NF008528">
    <property type="entry name" value="PRK11463.1-2"/>
    <property type="match status" value="1"/>
</dbReference>
<dbReference type="Pfam" id="PF04186">
    <property type="entry name" value="FxsA"/>
    <property type="match status" value="1"/>
</dbReference>
<dbReference type="RefSeq" id="WP_011467365.1">
    <property type="nucleotide sequence ID" value="NC_007912.1"/>
</dbReference>
<evidence type="ECO:0000256" key="2">
    <source>
        <dbReference type="SAM" id="Phobius"/>
    </source>
</evidence>
<sequence length="158" mass="16966">MRILFLLFIVVPIIEIMVLIQASKIIGGWGTVGLILLTAMVGMALLRRQGVATLMRARQRMNEGAIPATEMVEGIFLAVGGALLLTPGFVTDAIGFCCLIPGVRKALIGGVLARAVNIQTFSRAQHTSKQSDTFNGPQGNPRGSQSDVIDGEFRREDD</sequence>
<dbReference type="EMBL" id="CP000282">
    <property type="protein sequence ID" value="ABD80144.1"/>
    <property type="molecule type" value="Genomic_DNA"/>
</dbReference>
<dbReference type="GO" id="GO:0016020">
    <property type="term" value="C:membrane"/>
    <property type="evidence" value="ECO:0007669"/>
    <property type="project" value="InterPro"/>
</dbReference>
<dbReference type="HOGENOM" id="CLU_085083_0_1_6"/>
<dbReference type="OrthoDB" id="9792788at2"/>
<dbReference type="InterPro" id="IPR007313">
    <property type="entry name" value="FxsA"/>
</dbReference>
<accession>Q21MD5</accession>
<keyword evidence="2" id="KW-0812">Transmembrane</keyword>
<name>Q21MD5_SACD2</name>
<dbReference type="Proteomes" id="UP000001947">
    <property type="component" value="Chromosome"/>
</dbReference>
<proteinExistence type="predicted"/>
<keyword evidence="2" id="KW-1133">Transmembrane helix</keyword>
<feature type="transmembrane region" description="Helical" evidence="2">
    <location>
        <begin position="32"/>
        <end position="50"/>
    </location>
</feature>
<dbReference type="GeneID" id="98612564"/>
<evidence type="ECO:0000256" key="1">
    <source>
        <dbReference type="SAM" id="MobiDB-lite"/>
    </source>
</evidence>
<dbReference type="PANTHER" id="PTHR35335">
    <property type="entry name" value="UPF0716 PROTEIN FXSA"/>
    <property type="match status" value="1"/>
</dbReference>